<dbReference type="EMBL" id="JH767564">
    <property type="protein sequence ID" value="EON63587.1"/>
    <property type="molecule type" value="Genomic_DNA"/>
</dbReference>
<sequence length="386" mass="42130">MPPAQSRPHTVGVASFDPDAFFDAWSSNASLPQNNDFRTSIVNAFNLKSDDDYVYHATAAVTLAQVQTAINYGGQRELHAWYRDEEGRPIASPPPADITAYTSIFSPHTSTPKALTALRANAKRDSLRARIAVHLSDTFYLPATPLPSTSTTLTLPPKLKPTDTKVKNPYYDTWAWTCQTLEWAGPEPGTEKIHQSHHILPVLYHHFGCVCPSHDALALIAQLTTCALPTAAAVPKGSPGREVIEIGSGGGYWTYMLRRLGITVQAVDNAASRWRTTWIGDTIIADGVGYLRRHDGGKGAILLLVYPQVSEDFTGKVLRAFEGDVVVVAGTQNRNRFTGFREEGVVEWIGREKGEFERVAQVPLPSFAGKDEALFVFVRGVGQGGG</sequence>
<proteinExistence type="predicted"/>
<dbReference type="PANTHER" id="PTHR39290:SF6">
    <property type="entry name" value="S-ADENOSYL-L-METHIONINE-DEPENDENT METHYLTRANSFERASES SUPERFAMILY PROTEIN"/>
    <property type="match status" value="1"/>
</dbReference>
<dbReference type="eggNOG" id="ENOG502QWNG">
    <property type="taxonomic scope" value="Eukaryota"/>
</dbReference>
<protein>
    <submittedName>
        <fullName evidence="1">Uncharacterized protein</fullName>
    </submittedName>
</protein>
<evidence type="ECO:0000313" key="2">
    <source>
        <dbReference type="Proteomes" id="UP000016924"/>
    </source>
</evidence>
<dbReference type="AlphaFoldDB" id="R7YNY8"/>
<dbReference type="HOGENOM" id="CLU_054799_0_0_1"/>
<dbReference type="PANTHER" id="PTHR39290">
    <property type="entry name" value="C3H1-TYPE DOMAIN-CONTAINING PROTEIN-RELATED"/>
    <property type="match status" value="1"/>
</dbReference>
<organism evidence="1 2">
    <name type="scientific">Coniosporium apollinis (strain CBS 100218)</name>
    <name type="common">Rock-inhabiting black yeast</name>
    <dbReference type="NCBI Taxonomy" id="1168221"/>
    <lineage>
        <taxon>Eukaryota</taxon>
        <taxon>Fungi</taxon>
        <taxon>Dikarya</taxon>
        <taxon>Ascomycota</taxon>
        <taxon>Pezizomycotina</taxon>
        <taxon>Dothideomycetes</taxon>
        <taxon>Dothideomycetes incertae sedis</taxon>
        <taxon>Coniosporium</taxon>
    </lineage>
</organism>
<dbReference type="InterPro" id="IPR029063">
    <property type="entry name" value="SAM-dependent_MTases_sf"/>
</dbReference>
<keyword evidence="2" id="KW-1185">Reference proteome</keyword>
<reference evidence="2" key="1">
    <citation type="submission" date="2012-06" db="EMBL/GenBank/DDBJ databases">
        <title>The genome sequence of Coniosporium apollinis CBS 100218.</title>
        <authorList>
            <consortium name="The Broad Institute Genome Sequencing Platform"/>
            <person name="Cuomo C."/>
            <person name="Gorbushina A."/>
            <person name="Noack S."/>
            <person name="Walker B."/>
            <person name="Young S.K."/>
            <person name="Zeng Q."/>
            <person name="Gargeya S."/>
            <person name="Fitzgerald M."/>
            <person name="Haas B."/>
            <person name="Abouelleil A."/>
            <person name="Alvarado L."/>
            <person name="Arachchi H.M."/>
            <person name="Berlin A.M."/>
            <person name="Chapman S.B."/>
            <person name="Goldberg J."/>
            <person name="Griggs A."/>
            <person name="Gujja S."/>
            <person name="Hansen M."/>
            <person name="Howarth C."/>
            <person name="Imamovic A."/>
            <person name="Larimer J."/>
            <person name="McCowan C."/>
            <person name="Montmayeur A."/>
            <person name="Murphy C."/>
            <person name="Neiman D."/>
            <person name="Pearson M."/>
            <person name="Priest M."/>
            <person name="Roberts A."/>
            <person name="Saif S."/>
            <person name="Shea T."/>
            <person name="Sisk P."/>
            <person name="Sykes S."/>
            <person name="Wortman J."/>
            <person name="Nusbaum C."/>
            <person name="Birren B."/>
        </authorList>
    </citation>
    <scope>NUCLEOTIDE SEQUENCE [LARGE SCALE GENOMIC DNA]</scope>
    <source>
        <strain evidence="2">CBS 100218</strain>
    </source>
</reference>
<dbReference type="RefSeq" id="XP_007778904.1">
    <property type="nucleotide sequence ID" value="XM_007780714.1"/>
</dbReference>
<dbReference type="SUPFAM" id="SSF53335">
    <property type="entry name" value="S-adenosyl-L-methionine-dependent methyltransferases"/>
    <property type="match status" value="1"/>
</dbReference>
<dbReference type="OMA" id="GTQNRNG"/>
<evidence type="ECO:0000313" key="1">
    <source>
        <dbReference type="EMBL" id="EON63587.1"/>
    </source>
</evidence>
<dbReference type="OrthoDB" id="5411518at2759"/>
<gene>
    <name evidence="1" type="ORF">W97_02815</name>
</gene>
<dbReference type="Proteomes" id="UP000016924">
    <property type="component" value="Unassembled WGS sequence"/>
</dbReference>
<accession>R7YNY8</accession>
<dbReference type="GeneID" id="19900126"/>
<name>R7YNY8_CONA1</name>